<protein>
    <submittedName>
        <fullName evidence="1">Uncharacterized protein</fullName>
    </submittedName>
</protein>
<name>A0ACC1J3G8_9FUNG</name>
<comment type="caution">
    <text evidence="1">The sequence shown here is derived from an EMBL/GenBank/DDBJ whole genome shotgun (WGS) entry which is preliminary data.</text>
</comment>
<sequence>NKAAMLLVTGKRVLADQIIFAPVAIAAFFGVMGTMEGKGAAELKQSFRDRYPEALVGNYVLWPAAQLINFGLVPLIYRVPFSSVVSVFWNTYLSWVNSRHAAAELPS</sequence>
<dbReference type="EMBL" id="JANBPW010004036">
    <property type="protein sequence ID" value="KAJ1936010.1"/>
    <property type="molecule type" value="Genomic_DNA"/>
</dbReference>
<keyword evidence="2" id="KW-1185">Reference proteome</keyword>
<evidence type="ECO:0000313" key="2">
    <source>
        <dbReference type="Proteomes" id="UP001150603"/>
    </source>
</evidence>
<accession>A0ACC1J3G8</accession>
<proteinExistence type="predicted"/>
<feature type="non-terminal residue" evidence="1">
    <location>
        <position position="1"/>
    </location>
</feature>
<reference evidence="1" key="1">
    <citation type="submission" date="2022-07" db="EMBL/GenBank/DDBJ databases">
        <title>Phylogenomic reconstructions and comparative analyses of Kickxellomycotina fungi.</title>
        <authorList>
            <person name="Reynolds N.K."/>
            <person name="Stajich J.E."/>
            <person name="Barry K."/>
            <person name="Grigoriev I.V."/>
            <person name="Crous P."/>
            <person name="Smith M.E."/>
        </authorList>
    </citation>
    <scope>NUCLEOTIDE SEQUENCE</scope>
    <source>
        <strain evidence="1">NRRL 5244</strain>
    </source>
</reference>
<evidence type="ECO:0000313" key="1">
    <source>
        <dbReference type="EMBL" id="KAJ1936010.1"/>
    </source>
</evidence>
<organism evidence="1 2">
    <name type="scientific">Linderina macrospora</name>
    <dbReference type="NCBI Taxonomy" id="4868"/>
    <lineage>
        <taxon>Eukaryota</taxon>
        <taxon>Fungi</taxon>
        <taxon>Fungi incertae sedis</taxon>
        <taxon>Zoopagomycota</taxon>
        <taxon>Kickxellomycotina</taxon>
        <taxon>Kickxellomycetes</taxon>
        <taxon>Kickxellales</taxon>
        <taxon>Kickxellaceae</taxon>
        <taxon>Linderina</taxon>
    </lineage>
</organism>
<dbReference type="Proteomes" id="UP001150603">
    <property type="component" value="Unassembled WGS sequence"/>
</dbReference>
<gene>
    <name evidence="1" type="ORF">FBU59_005197</name>
</gene>